<evidence type="ECO:0000256" key="2">
    <source>
        <dbReference type="ARBA" id="ARBA00022723"/>
    </source>
</evidence>
<comment type="caution">
    <text evidence="7">The sequence shown here is derived from an EMBL/GenBank/DDBJ whole genome shotgun (WGS) entry which is preliminary data.</text>
</comment>
<dbReference type="AlphaFoldDB" id="A0A848FBD2"/>
<dbReference type="InterPro" id="IPR009056">
    <property type="entry name" value="Cyt_c-like_dom"/>
</dbReference>
<dbReference type="EMBL" id="JABBFW010000011">
    <property type="protein sequence ID" value="NML16608.1"/>
    <property type="molecule type" value="Genomic_DNA"/>
</dbReference>
<feature type="chain" id="PRO_5032291184" evidence="5">
    <location>
        <begin position="27"/>
        <end position="153"/>
    </location>
</feature>
<organism evidence="7 8">
    <name type="scientific">Azohydromonas caseinilytica</name>
    <dbReference type="NCBI Taxonomy" id="2728836"/>
    <lineage>
        <taxon>Bacteria</taxon>
        <taxon>Pseudomonadati</taxon>
        <taxon>Pseudomonadota</taxon>
        <taxon>Betaproteobacteria</taxon>
        <taxon>Burkholderiales</taxon>
        <taxon>Sphaerotilaceae</taxon>
        <taxon>Azohydromonas</taxon>
    </lineage>
</organism>
<evidence type="ECO:0000256" key="4">
    <source>
        <dbReference type="PROSITE-ProRule" id="PRU00433"/>
    </source>
</evidence>
<feature type="domain" description="Cytochrome c" evidence="6">
    <location>
        <begin position="41"/>
        <end position="148"/>
    </location>
</feature>
<dbReference type="InterPro" id="IPR036909">
    <property type="entry name" value="Cyt_c-like_dom_sf"/>
</dbReference>
<evidence type="ECO:0000313" key="7">
    <source>
        <dbReference type="EMBL" id="NML16608.1"/>
    </source>
</evidence>
<dbReference type="Gene3D" id="1.10.760.10">
    <property type="entry name" value="Cytochrome c-like domain"/>
    <property type="match status" value="1"/>
</dbReference>
<keyword evidence="3 4" id="KW-0408">Iron</keyword>
<evidence type="ECO:0000256" key="3">
    <source>
        <dbReference type="ARBA" id="ARBA00023004"/>
    </source>
</evidence>
<dbReference type="GO" id="GO:0046872">
    <property type="term" value="F:metal ion binding"/>
    <property type="evidence" value="ECO:0007669"/>
    <property type="project" value="UniProtKB-KW"/>
</dbReference>
<dbReference type="PROSITE" id="PS51007">
    <property type="entry name" value="CYTC"/>
    <property type="match status" value="1"/>
</dbReference>
<name>A0A848FBD2_9BURK</name>
<protein>
    <submittedName>
        <fullName evidence="7">Cytochrome c</fullName>
    </submittedName>
</protein>
<keyword evidence="1 4" id="KW-0349">Heme</keyword>
<evidence type="ECO:0000259" key="6">
    <source>
        <dbReference type="PROSITE" id="PS51007"/>
    </source>
</evidence>
<proteinExistence type="predicted"/>
<evidence type="ECO:0000313" key="8">
    <source>
        <dbReference type="Proteomes" id="UP000574067"/>
    </source>
</evidence>
<keyword evidence="2 4" id="KW-0479">Metal-binding</keyword>
<dbReference type="GO" id="GO:0020037">
    <property type="term" value="F:heme binding"/>
    <property type="evidence" value="ECO:0007669"/>
    <property type="project" value="InterPro"/>
</dbReference>
<dbReference type="RefSeq" id="WP_169161514.1">
    <property type="nucleotide sequence ID" value="NZ_JABBFW010000011.1"/>
</dbReference>
<dbReference type="Proteomes" id="UP000574067">
    <property type="component" value="Unassembled WGS sequence"/>
</dbReference>
<dbReference type="Pfam" id="PF00034">
    <property type="entry name" value="Cytochrom_C"/>
    <property type="match status" value="1"/>
</dbReference>
<feature type="signal peptide" evidence="5">
    <location>
        <begin position="1"/>
        <end position="26"/>
    </location>
</feature>
<evidence type="ECO:0000256" key="1">
    <source>
        <dbReference type="ARBA" id="ARBA00022617"/>
    </source>
</evidence>
<dbReference type="GO" id="GO:0009055">
    <property type="term" value="F:electron transfer activity"/>
    <property type="evidence" value="ECO:0007669"/>
    <property type="project" value="InterPro"/>
</dbReference>
<keyword evidence="8" id="KW-1185">Reference proteome</keyword>
<evidence type="ECO:0000256" key="5">
    <source>
        <dbReference type="SAM" id="SignalP"/>
    </source>
</evidence>
<accession>A0A848FBD2</accession>
<keyword evidence="5" id="KW-0732">Signal</keyword>
<sequence>MTTLSSTRCRTLAALVLVSGALGGCAQRGTPAAAPPEAATADTAWGRQLFQTHCARCHGEDARGTARAPDLLPRVAGMSEARFTEAVLRRYSWTIAATDAASPDAARQALLGGVLQPRPDPSTMPAWEHDLTVRSGVGQLYRYLDAEARRAQR</sequence>
<reference evidence="7 8" key="1">
    <citation type="submission" date="2020-04" db="EMBL/GenBank/DDBJ databases">
        <title>Azohydromonas sp. isolated from soil.</title>
        <authorList>
            <person name="Dahal R.H."/>
        </authorList>
    </citation>
    <scope>NUCLEOTIDE SEQUENCE [LARGE SCALE GENOMIC DNA]</scope>
    <source>
        <strain evidence="7 8">G-1-1-14</strain>
    </source>
</reference>
<dbReference type="SUPFAM" id="SSF46626">
    <property type="entry name" value="Cytochrome c"/>
    <property type="match status" value="1"/>
</dbReference>
<gene>
    <name evidence="7" type="ORF">HHL10_16620</name>
</gene>